<comment type="subcellular location">
    <subcellularLocation>
        <location evidence="3 18">Cytoplasm</location>
    </subcellularLocation>
</comment>
<dbReference type="InterPro" id="IPR005905">
    <property type="entry name" value="D_ala_D_ala"/>
</dbReference>
<evidence type="ECO:0000256" key="5">
    <source>
        <dbReference type="ARBA" id="ARBA00010871"/>
    </source>
</evidence>
<dbReference type="PANTHER" id="PTHR23132:SF25">
    <property type="entry name" value="D-ALANINE--D-ALANINE LIGASE A"/>
    <property type="match status" value="1"/>
</dbReference>
<feature type="active site" evidence="19">
    <location>
        <position position="15"/>
    </location>
</feature>
<dbReference type="InterPro" id="IPR016185">
    <property type="entry name" value="PreATP-grasp_dom_sf"/>
</dbReference>
<evidence type="ECO:0000256" key="1">
    <source>
        <dbReference type="ARBA" id="ARBA00001936"/>
    </source>
</evidence>
<feature type="domain" description="ATP-grasp" evidence="22">
    <location>
        <begin position="132"/>
        <end position="337"/>
    </location>
</feature>
<comment type="pathway">
    <text evidence="4 18">Cell wall biogenesis; peptidoglycan biosynthesis.</text>
</comment>
<comment type="pathway">
    <text evidence="17">Glycan biosynthesis.</text>
</comment>
<evidence type="ECO:0000256" key="9">
    <source>
        <dbReference type="ARBA" id="ARBA00022741"/>
    </source>
</evidence>
<dbReference type="PANTHER" id="PTHR23132">
    <property type="entry name" value="D-ALANINE--D-ALANINE LIGASE"/>
    <property type="match status" value="1"/>
</dbReference>
<evidence type="ECO:0000256" key="7">
    <source>
        <dbReference type="ARBA" id="ARBA00022598"/>
    </source>
</evidence>
<dbReference type="SUPFAM" id="SSF56059">
    <property type="entry name" value="Glutathione synthetase ATP-binding domain-like"/>
    <property type="match status" value="1"/>
</dbReference>
<name>A0AAE3XMT1_9BACT</name>
<feature type="active site" evidence="19">
    <location>
        <position position="315"/>
    </location>
</feature>
<comment type="cofactor">
    <cofactor evidence="20">
        <name>Mg(2+)</name>
        <dbReference type="ChEBI" id="CHEBI:18420"/>
    </cofactor>
    <cofactor evidence="20">
        <name>Mn(2+)</name>
        <dbReference type="ChEBI" id="CHEBI:29035"/>
    </cofactor>
    <text evidence="20">Binds 2 magnesium or manganese ions per subunit.</text>
</comment>
<evidence type="ECO:0000256" key="2">
    <source>
        <dbReference type="ARBA" id="ARBA00003921"/>
    </source>
</evidence>
<dbReference type="InterPro" id="IPR011127">
    <property type="entry name" value="Dala_Dala_lig_N"/>
</dbReference>
<feature type="binding site" evidence="20">
    <location>
        <position position="304"/>
    </location>
    <ligand>
        <name>Mg(2+)</name>
        <dbReference type="ChEBI" id="CHEBI:18420"/>
        <label>1</label>
    </ligand>
</feature>
<dbReference type="PIRSF" id="PIRSF039102">
    <property type="entry name" value="Ddl/VanB"/>
    <property type="match status" value="1"/>
</dbReference>
<keyword evidence="6 18" id="KW-0963">Cytoplasm</keyword>
<dbReference type="PROSITE" id="PS50975">
    <property type="entry name" value="ATP_GRASP"/>
    <property type="match status" value="1"/>
</dbReference>
<evidence type="ECO:0000256" key="19">
    <source>
        <dbReference type="PIRSR" id="PIRSR039102-1"/>
    </source>
</evidence>
<dbReference type="InterPro" id="IPR011095">
    <property type="entry name" value="Dala_Dala_lig_C"/>
</dbReference>
<dbReference type="HAMAP" id="MF_00047">
    <property type="entry name" value="Dala_Dala_lig"/>
    <property type="match status" value="1"/>
</dbReference>
<keyword evidence="10 21" id="KW-0067">ATP-binding</keyword>
<sequence>MIKKVGLIYGGKSVEHDISIKSAVNIYQNADKNKLEIIAIGIDKNGKWFLNSEPNPDIAKGDPLHWKFDSQSPDLINTRTNECIGLDVVFPIVHGTDGEDGNIQGLFNTLNLPIVGTNVLGSALCIDKVYSKLILEKFGIPVTKYAYFNKSQQTEITFQSVVNKIGLPFISKPANLGSSVGVMKVKTEDDFKKAIKEAFTYDEKVLFEEFISGRELECAILGNDNPMASEPGEIVIDESYEFYTFEAKYVDPLAVKINVPAIIDSEIAQQIKKHSIEAFKALACDDFARVDIFLSDDGKIYINEINTLPGFTNSSMFPSLWKEKGISYNELINQLVEMAIDRFHQKNEKQRKFDSIFSQ</sequence>
<evidence type="ECO:0000256" key="3">
    <source>
        <dbReference type="ARBA" id="ARBA00004496"/>
    </source>
</evidence>
<keyword evidence="13 18" id="KW-0573">Peptidoglycan synthesis</keyword>
<keyword evidence="24" id="KW-1185">Reference proteome</keyword>
<dbReference type="Gene3D" id="3.30.470.20">
    <property type="entry name" value="ATP-grasp fold, B domain"/>
    <property type="match status" value="1"/>
</dbReference>
<dbReference type="PROSITE" id="PS00843">
    <property type="entry name" value="DALA_DALA_LIGASE_1"/>
    <property type="match status" value="1"/>
</dbReference>
<dbReference type="InterPro" id="IPR000291">
    <property type="entry name" value="D-Ala_lig_Van_CS"/>
</dbReference>
<dbReference type="SUPFAM" id="SSF52440">
    <property type="entry name" value="PreATP-grasp domain"/>
    <property type="match status" value="1"/>
</dbReference>
<keyword evidence="12 18" id="KW-0133">Cell shape</keyword>
<reference evidence="23" key="1">
    <citation type="submission" date="2023-07" db="EMBL/GenBank/DDBJ databases">
        <title>Genomic Encyclopedia of Type Strains, Phase IV (KMG-IV): sequencing the most valuable type-strain genomes for metagenomic binning, comparative biology and taxonomic classification.</title>
        <authorList>
            <person name="Goeker M."/>
        </authorList>
    </citation>
    <scope>NUCLEOTIDE SEQUENCE</scope>
    <source>
        <strain evidence="23">DSM 26174</strain>
    </source>
</reference>
<gene>
    <name evidence="18" type="primary">ddl</name>
    <name evidence="23" type="ORF">HNQ88_002384</name>
</gene>
<dbReference type="Gene3D" id="3.30.1490.20">
    <property type="entry name" value="ATP-grasp fold, A domain"/>
    <property type="match status" value="1"/>
</dbReference>
<evidence type="ECO:0000256" key="4">
    <source>
        <dbReference type="ARBA" id="ARBA00004752"/>
    </source>
</evidence>
<dbReference type="EMBL" id="JAVDQD010000002">
    <property type="protein sequence ID" value="MDR6239347.1"/>
    <property type="molecule type" value="Genomic_DNA"/>
</dbReference>
<evidence type="ECO:0000256" key="10">
    <source>
        <dbReference type="ARBA" id="ARBA00022840"/>
    </source>
</evidence>
<comment type="caution">
    <text evidence="23">The sequence shown here is derived from an EMBL/GenBank/DDBJ whole genome shotgun (WGS) entry which is preliminary data.</text>
</comment>
<protein>
    <recommendedName>
        <fullName evidence="18">D-alanine--D-alanine ligase</fullName>
        <ecNumber evidence="18">6.3.2.4</ecNumber>
    </recommendedName>
    <alternativeName>
        <fullName evidence="18">D-Ala-D-Ala ligase</fullName>
    </alternativeName>
    <alternativeName>
        <fullName evidence="18">D-alanylalanine synthetase</fullName>
    </alternativeName>
</protein>
<dbReference type="GO" id="GO:0008360">
    <property type="term" value="P:regulation of cell shape"/>
    <property type="evidence" value="ECO:0007669"/>
    <property type="project" value="UniProtKB-KW"/>
</dbReference>
<dbReference type="GO" id="GO:0008716">
    <property type="term" value="F:D-alanine-D-alanine ligase activity"/>
    <property type="evidence" value="ECO:0007669"/>
    <property type="project" value="UniProtKB-UniRule"/>
</dbReference>
<dbReference type="Pfam" id="PF07478">
    <property type="entry name" value="Dala_Dala_lig_C"/>
    <property type="match status" value="1"/>
</dbReference>
<keyword evidence="15 18" id="KW-0961">Cell wall biogenesis/degradation</keyword>
<dbReference type="GO" id="GO:0005829">
    <property type="term" value="C:cytosol"/>
    <property type="evidence" value="ECO:0007669"/>
    <property type="project" value="TreeGrafter"/>
</dbReference>
<evidence type="ECO:0000256" key="11">
    <source>
        <dbReference type="ARBA" id="ARBA00022842"/>
    </source>
</evidence>
<evidence type="ECO:0000313" key="23">
    <source>
        <dbReference type="EMBL" id="MDR6239347.1"/>
    </source>
</evidence>
<dbReference type="FunFam" id="3.30.470.20:FF:000008">
    <property type="entry name" value="D-alanine--D-alanine ligase"/>
    <property type="match status" value="1"/>
</dbReference>
<accession>A0AAE3XMT1</accession>
<comment type="cofactor">
    <cofactor evidence="1">
        <name>Mn(2+)</name>
        <dbReference type="ChEBI" id="CHEBI:29035"/>
    </cofactor>
</comment>
<evidence type="ECO:0000256" key="17">
    <source>
        <dbReference type="ARBA" id="ARBA00060592"/>
    </source>
</evidence>
<evidence type="ECO:0000256" key="14">
    <source>
        <dbReference type="ARBA" id="ARBA00023211"/>
    </source>
</evidence>
<dbReference type="Gene3D" id="3.40.50.20">
    <property type="match status" value="1"/>
</dbReference>
<feature type="binding site" evidence="20">
    <location>
        <position position="291"/>
    </location>
    <ligand>
        <name>Mg(2+)</name>
        <dbReference type="ChEBI" id="CHEBI:18420"/>
        <label>1</label>
    </ligand>
</feature>
<comment type="similarity">
    <text evidence="5 18">Belongs to the D-alanine--D-alanine ligase family.</text>
</comment>
<keyword evidence="14 20" id="KW-0464">Manganese</keyword>
<comment type="function">
    <text evidence="2 18">Cell wall formation.</text>
</comment>
<dbReference type="PROSITE" id="PS00844">
    <property type="entry name" value="DALA_DALA_LIGASE_2"/>
    <property type="match status" value="1"/>
</dbReference>
<evidence type="ECO:0000259" key="22">
    <source>
        <dbReference type="PROSITE" id="PS50975"/>
    </source>
</evidence>
<keyword evidence="9 21" id="KW-0547">Nucleotide-binding</keyword>
<dbReference type="GO" id="GO:0005524">
    <property type="term" value="F:ATP binding"/>
    <property type="evidence" value="ECO:0007669"/>
    <property type="project" value="UniProtKB-UniRule"/>
</dbReference>
<dbReference type="RefSeq" id="WP_309938973.1">
    <property type="nucleotide sequence ID" value="NZ_AP025305.1"/>
</dbReference>
<dbReference type="GO" id="GO:0046872">
    <property type="term" value="F:metal ion binding"/>
    <property type="evidence" value="ECO:0007669"/>
    <property type="project" value="UniProtKB-KW"/>
</dbReference>
<dbReference type="EC" id="6.3.2.4" evidence="18"/>
<dbReference type="FunFam" id="3.30.1490.20:FF:000007">
    <property type="entry name" value="D-alanine--D-alanine ligase"/>
    <property type="match status" value="1"/>
</dbReference>
<evidence type="ECO:0000256" key="20">
    <source>
        <dbReference type="PIRSR" id="PIRSR039102-3"/>
    </source>
</evidence>
<feature type="binding site" evidence="20">
    <location>
        <position position="306"/>
    </location>
    <ligand>
        <name>Mg(2+)</name>
        <dbReference type="ChEBI" id="CHEBI:18420"/>
        <label>2</label>
    </ligand>
</feature>
<dbReference type="InterPro" id="IPR011761">
    <property type="entry name" value="ATP-grasp"/>
</dbReference>
<dbReference type="GO" id="GO:0071555">
    <property type="term" value="P:cell wall organization"/>
    <property type="evidence" value="ECO:0007669"/>
    <property type="project" value="UniProtKB-KW"/>
</dbReference>
<dbReference type="NCBIfam" id="NF002528">
    <property type="entry name" value="PRK01966.1-4"/>
    <property type="match status" value="1"/>
</dbReference>
<proteinExistence type="inferred from homology"/>
<dbReference type="InterPro" id="IPR013815">
    <property type="entry name" value="ATP_grasp_subdomain_1"/>
</dbReference>
<evidence type="ECO:0000256" key="8">
    <source>
        <dbReference type="ARBA" id="ARBA00022723"/>
    </source>
</evidence>
<dbReference type="GO" id="GO:0009252">
    <property type="term" value="P:peptidoglycan biosynthetic process"/>
    <property type="evidence" value="ECO:0007669"/>
    <property type="project" value="UniProtKB-UniRule"/>
</dbReference>
<comment type="catalytic activity">
    <reaction evidence="16 18">
        <text>2 D-alanine + ATP = D-alanyl-D-alanine + ADP + phosphate + H(+)</text>
        <dbReference type="Rhea" id="RHEA:11224"/>
        <dbReference type="ChEBI" id="CHEBI:15378"/>
        <dbReference type="ChEBI" id="CHEBI:30616"/>
        <dbReference type="ChEBI" id="CHEBI:43474"/>
        <dbReference type="ChEBI" id="CHEBI:57416"/>
        <dbReference type="ChEBI" id="CHEBI:57822"/>
        <dbReference type="ChEBI" id="CHEBI:456216"/>
        <dbReference type="EC" id="6.3.2.4"/>
    </reaction>
</comment>
<evidence type="ECO:0000256" key="18">
    <source>
        <dbReference type="HAMAP-Rule" id="MF_00047"/>
    </source>
</evidence>
<dbReference type="Proteomes" id="UP001185092">
    <property type="component" value="Unassembled WGS sequence"/>
</dbReference>
<keyword evidence="11 20" id="KW-0460">Magnesium</keyword>
<organism evidence="23 24">
    <name type="scientific">Aureibacter tunicatorum</name>
    <dbReference type="NCBI Taxonomy" id="866807"/>
    <lineage>
        <taxon>Bacteria</taxon>
        <taxon>Pseudomonadati</taxon>
        <taxon>Bacteroidota</taxon>
        <taxon>Cytophagia</taxon>
        <taxon>Cytophagales</taxon>
        <taxon>Persicobacteraceae</taxon>
        <taxon>Aureibacter</taxon>
    </lineage>
</organism>
<keyword evidence="7 18" id="KW-0436">Ligase</keyword>
<evidence type="ECO:0000256" key="15">
    <source>
        <dbReference type="ARBA" id="ARBA00023316"/>
    </source>
</evidence>
<feature type="active site" evidence="19">
    <location>
        <position position="178"/>
    </location>
</feature>
<dbReference type="NCBIfam" id="TIGR01205">
    <property type="entry name" value="D_ala_D_alaTIGR"/>
    <property type="match status" value="1"/>
</dbReference>
<evidence type="ECO:0000256" key="16">
    <source>
        <dbReference type="ARBA" id="ARBA00047614"/>
    </source>
</evidence>
<evidence type="ECO:0000256" key="21">
    <source>
        <dbReference type="PROSITE-ProRule" id="PRU00409"/>
    </source>
</evidence>
<feature type="binding site" evidence="20">
    <location>
        <position position="304"/>
    </location>
    <ligand>
        <name>Mg(2+)</name>
        <dbReference type="ChEBI" id="CHEBI:18420"/>
        <label>2</label>
    </ligand>
</feature>
<dbReference type="Pfam" id="PF01820">
    <property type="entry name" value="Dala_Dala_lig_N"/>
    <property type="match status" value="1"/>
</dbReference>
<dbReference type="AlphaFoldDB" id="A0AAE3XMT1"/>
<evidence type="ECO:0000256" key="6">
    <source>
        <dbReference type="ARBA" id="ARBA00022490"/>
    </source>
</evidence>
<evidence type="ECO:0000256" key="13">
    <source>
        <dbReference type="ARBA" id="ARBA00022984"/>
    </source>
</evidence>
<keyword evidence="8 20" id="KW-0479">Metal-binding</keyword>
<evidence type="ECO:0000313" key="24">
    <source>
        <dbReference type="Proteomes" id="UP001185092"/>
    </source>
</evidence>
<evidence type="ECO:0000256" key="12">
    <source>
        <dbReference type="ARBA" id="ARBA00022960"/>
    </source>
</evidence>